<dbReference type="HOGENOM" id="CLU_2749546_0_0_0"/>
<dbReference type="Proteomes" id="UP000030661">
    <property type="component" value="Unassembled WGS sequence"/>
</dbReference>
<accession>A0A081BTU1</accession>
<dbReference type="STRING" id="1499967.U27_02705"/>
<keyword evidence="2" id="KW-1185">Reference proteome</keyword>
<dbReference type="EMBL" id="DF820464">
    <property type="protein sequence ID" value="GAK55746.1"/>
    <property type="molecule type" value="Genomic_DNA"/>
</dbReference>
<name>A0A081BTU1_VECG1</name>
<dbReference type="AlphaFoldDB" id="A0A081BTU1"/>
<sequence length="70" mass="8146">MNLRDTVFVINPQDKYYGQKFSIEGIQTDFYGRITSYTVKTAKGYRDYAATDLQYAHHQQCACTPQMQLL</sequence>
<proteinExistence type="predicted"/>
<protein>
    <submittedName>
        <fullName evidence="1">Uncharacterized protein</fullName>
    </submittedName>
</protein>
<reference evidence="1 2" key="1">
    <citation type="journal article" date="2015" name="PeerJ">
        <title>First genomic representation of candidate bacterial phylum KSB3 points to enhanced environmental sensing as a trigger of wastewater bulking.</title>
        <authorList>
            <person name="Sekiguchi Y."/>
            <person name="Ohashi A."/>
            <person name="Parks D.H."/>
            <person name="Yamauchi T."/>
            <person name="Tyson G.W."/>
            <person name="Hugenholtz P."/>
        </authorList>
    </citation>
    <scope>NUCLEOTIDE SEQUENCE [LARGE SCALE GENOMIC DNA]</scope>
</reference>
<evidence type="ECO:0000313" key="1">
    <source>
        <dbReference type="EMBL" id="GAK55746.1"/>
    </source>
</evidence>
<gene>
    <name evidence="1" type="ORF">U27_02705</name>
</gene>
<evidence type="ECO:0000313" key="2">
    <source>
        <dbReference type="Proteomes" id="UP000030661"/>
    </source>
</evidence>
<organism evidence="1 2">
    <name type="scientific">Vecturithrix granuli</name>
    <dbReference type="NCBI Taxonomy" id="1499967"/>
    <lineage>
        <taxon>Bacteria</taxon>
        <taxon>Candidatus Moduliflexota</taxon>
        <taxon>Candidatus Vecturitrichia</taxon>
        <taxon>Candidatus Vecturitrichales</taxon>
        <taxon>Candidatus Vecturitrichaceae</taxon>
        <taxon>Candidatus Vecturithrix</taxon>
    </lineage>
</organism>